<dbReference type="SUPFAM" id="SSF49503">
    <property type="entry name" value="Cupredoxins"/>
    <property type="match status" value="1"/>
</dbReference>
<dbReference type="PANTHER" id="PTHR38439">
    <property type="entry name" value="AURACYANIN-B"/>
    <property type="match status" value="1"/>
</dbReference>
<feature type="domain" description="EfeO-type cupredoxin-like" evidence="6">
    <location>
        <begin position="72"/>
        <end position="163"/>
    </location>
</feature>
<keyword evidence="2" id="KW-0479">Metal-binding</keyword>
<dbReference type="InterPro" id="IPR028871">
    <property type="entry name" value="BlueCu_1_BS"/>
</dbReference>
<keyword evidence="4" id="KW-0186">Copper</keyword>
<accession>A0A6J4UA35</accession>
<dbReference type="InterPro" id="IPR028096">
    <property type="entry name" value="EfeO_Cupredoxin"/>
</dbReference>
<dbReference type="EMBL" id="CADCWI010000027">
    <property type="protein sequence ID" value="CAA9545035.1"/>
    <property type="molecule type" value="Genomic_DNA"/>
</dbReference>
<protein>
    <recommendedName>
        <fullName evidence="6">EfeO-type cupredoxin-like domain-containing protein</fullName>
    </recommendedName>
</protein>
<feature type="region of interest" description="Disordered" evidence="5">
    <location>
        <begin position="49"/>
        <end position="70"/>
    </location>
</feature>
<evidence type="ECO:0000259" key="6">
    <source>
        <dbReference type="Pfam" id="PF13473"/>
    </source>
</evidence>
<dbReference type="InterPro" id="IPR033138">
    <property type="entry name" value="Cu_oxidase_CS"/>
</dbReference>
<dbReference type="PANTHER" id="PTHR38439:SF2">
    <property type="entry name" value="OUTER MEMBRANE PROTEIN H.8"/>
    <property type="match status" value="1"/>
</dbReference>
<evidence type="ECO:0000256" key="4">
    <source>
        <dbReference type="ARBA" id="ARBA00023008"/>
    </source>
</evidence>
<evidence type="ECO:0000256" key="5">
    <source>
        <dbReference type="SAM" id="MobiDB-lite"/>
    </source>
</evidence>
<sequence>MTLSNRPNIATSRMDRRNFLRTATIAGGAGAILAGGGFAIRGSASSLLGSQTTGTPAASPVASPGASPVASPAASGGIEVGMVDIAFEVTEFSVPADTDVVVTLPNHGALEHNFVIDELGIASPLIPGGETGSVTINAPAGEYQYYCSVPGHKEAGMVGTLTVT</sequence>
<dbReference type="InterPro" id="IPR050845">
    <property type="entry name" value="Cu-binding_ET"/>
</dbReference>
<evidence type="ECO:0000256" key="3">
    <source>
        <dbReference type="ARBA" id="ARBA00022982"/>
    </source>
</evidence>
<keyword evidence="1" id="KW-0813">Transport</keyword>
<dbReference type="GO" id="GO:0005507">
    <property type="term" value="F:copper ion binding"/>
    <property type="evidence" value="ECO:0007669"/>
    <property type="project" value="TreeGrafter"/>
</dbReference>
<gene>
    <name evidence="7" type="ORF">AVDCRST_MAG43-504</name>
</gene>
<dbReference type="PROSITE" id="PS00196">
    <property type="entry name" value="COPPER_BLUE"/>
    <property type="match status" value="1"/>
</dbReference>
<reference evidence="7" key="1">
    <citation type="submission" date="2020-02" db="EMBL/GenBank/DDBJ databases">
        <authorList>
            <person name="Meier V. D."/>
        </authorList>
    </citation>
    <scope>NUCLEOTIDE SEQUENCE</scope>
    <source>
        <strain evidence="7">AVDCRST_MAG43</strain>
    </source>
</reference>
<dbReference type="AlphaFoldDB" id="A0A6J4UA35"/>
<dbReference type="PROSITE" id="PS00079">
    <property type="entry name" value="MULTICOPPER_OXIDASE1"/>
    <property type="match status" value="1"/>
</dbReference>
<dbReference type="PROSITE" id="PS51318">
    <property type="entry name" value="TAT"/>
    <property type="match status" value="1"/>
</dbReference>
<dbReference type="Gene3D" id="2.60.40.420">
    <property type="entry name" value="Cupredoxins - blue copper proteins"/>
    <property type="match status" value="2"/>
</dbReference>
<evidence type="ECO:0000256" key="1">
    <source>
        <dbReference type="ARBA" id="ARBA00022448"/>
    </source>
</evidence>
<dbReference type="InterPro" id="IPR019546">
    <property type="entry name" value="TAT_signal_bac_arc"/>
</dbReference>
<dbReference type="NCBIfam" id="TIGR01409">
    <property type="entry name" value="TAT_signal_seq"/>
    <property type="match status" value="1"/>
</dbReference>
<dbReference type="Pfam" id="PF13473">
    <property type="entry name" value="Cupredoxin_1"/>
    <property type="match status" value="1"/>
</dbReference>
<dbReference type="InterPro" id="IPR008972">
    <property type="entry name" value="Cupredoxin"/>
</dbReference>
<keyword evidence="3" id="KW-0249">Electron transport</keyword>
<name>A0A6J4UA35_9BACT</name>
<evidence type="ECO:0000313" key="7">
    <source>
        <dbReference type="EMBL" id="CAA9545035.1"/>
    </source>
</evidence>
<organism evidence="7">
    <name type="scientific">uncultured Thermomicrobiales bacterium</name>
    <dbReference type="NCBI Taxonomy" id="1645740"/>
    <lineage>
        <taxon>Bacteria</taxon>
        <taxon>Pseudomonadati</taxon>
        <taxon>Thermomicrobiota</taxon>
        <taxon>Thermomicrobia</taxon>
        <taxon>Thermomicrobiales</taxon>
        <taxon>environmental samples</taxon>
    </lineage>
</organism>
<proteinExistence type="predicted"/>
<evidence type="ECO:0000256" key="2">
    <source>
        <dbReference type="ARBA" id="ARBA00022723"/>
    </source>
</evidence>
<dbReference type="InterPro" id="IPR006311">
    <property type="entry name" value="TAT_signal"/>
</dbReference>
<feature type="compositionally biased region" description="Low complexity" evidence="5">
    <location>
        <begin position="56"/>
        <end position="70"/>
    </location>
</feature>